<organism evidence="1 2">
    <name type="scientific">Streptomonospora litoralis</name>
    <dbReference type="NCBI Taxonomy" id="2498135"/>
    <lineage>
        <taxon>Bacteria</taxon>
        <taxon>Bacillati</taxon>
        <taxon>Actinomycetota</taxon>
        <taxon>Actinomycetes</taxon>
        <taxon>Streptosporangiales</taxon>
        <taxon>Nocardiopsidaceae</taxon>
        <taxon>Streptomonospora</taxon>
    </lineage>
</organism>
<dbReference type="InterPro" id="IPR018721">
    <property type="entry name" value="DUF2252"/>
</dbReference>
<sequence length="508" mass="56851">MVHCADGEARGRGLRPARCALPPHRLEAHRAHPDARRIACPRVLHGVPRRWEYVPMPEFTDLVPASSDSERQEQIVATLVDAFSELMEAAPDAFRTKFRKMAADPFAFYRGSACLFYADVADLEDPWADDRTSRVWIQGDLHAENFGTYMDAQGALIFDVNDFDEAYLGHFTWDVRRFVASVALLSWRKALSDADIDALVGTYVRAYVDQVRWFAEHSEDEAFSLRLDTTDGAIREVLKRSRRSSRVSLLDSMTRVEDADRRFREGSGVRRLNDAERDAVCSAFDAYRATIPDDKRYNSIAYRVKDVVGKSGFGIGSAGLPAYNILIEGFSEALDNDIVLSMKQGNVAAPARVVTDTAIQGYFKHHGHRTALSQRALQAHADPLLGHTELNGVGFVVSELSPYSDDLDWSDLTEPDDIGPVAAYLGRATAKAHCVSDRDSDQSLVPFQTEEALMNVLDGREEEFISWNTEFARQYAEQARKDRALFVDAFRNNAIPGVHSTRSARSYA</sequence>
<dbReference type="SUPFAM" id="SSF56112">
    <property type="entry name" value="Protein kinase-like (PK-like)"/>
    <property type="match status" value="1"/>
</dbReference>
<proteinExistence type="predicted"/>
<protein>
    <recommendedName>
        <fullName evidence="3">DUF2252 domain-containing protein</fullName>
    </recommendedName>
</protein>
<evidence type="ECO:0008006" key="3">
    <source>
        <dbReference type="Google" id="ProtNLM"/>
    </source>
</evidence>
<dbReference type="AlphaFoldDB" id="A0A4P6Q374"/>
<evidence type="ECO:0000313" key="1">
    <source>
        <dbReference type="EMBL" id="QBI53339.1"/>
    </source>
</evidence>
<dbReference type="EMBL" id="CP036455">
    <property type="protein sequence ID" value="QBI53339.1"/>
    <property type="molecule type" value="Genomic_DNA"/>
</dbReference>
<accession>A0A4P6Q374</accession>
<evidence type="ECO:0000313" key="2">
    <source>
        <dbReference type="Proteomes" id="UP000292235"/>
    </source>
</evidence>
<dbReference type="InterPro" id="IPR011009">
    <property type="entry name" value="Kinase-like_dom_sf"/>
</dbReference>
<keyword evidence="2" id="KW-1185">Reference proteome</keyword>
<reference evidence="1 2" key="1">
    <citation type="submission" date="2019-02" db="EMBL/GenBank/DDBJ databases">
        <authorList>
            <person name="Khodamoradi S."/>
            <person name="Hahnke R.L."/>
            <person name="Kaempfer P."/>
            <person name="Schumann P."/>
            <person name="Rohde M."/>
            <person name="Steinert M."/>
            <person name="Luzhetskyy A."/>
            <person name="Wink J."/>
            <person name="Ruckert C."/>
        </authorList>
    </citation>
    <scope>NUCLEOTIDE SEQUENCE [LARGE SCALE GENOMIC DNA]</scope>
    <source>
        <strain evidence="1 2">M2</strain>
    </source>
</reference>
<dbReference type="Pfam" id="PF10009">
    <property type="entry name" value="DUF2252"/>
    <property type="match status" value="1"/>
</dbReference>
<dbReference type="PANTHER" id="PTHR39441:SF1">
    <property type="entry name" value="DUF2252 DOMAIN-CONTAINING PROTEIN"/>
    <property type="match status" value="1"/>
</dbReference>
<name>A0A4P6Q374_9ACTN</name>
<gene>
    <name evidence="1" type="ORF">EKD16_07715</name>
</gene>
<dbReference type="KEGG" id="strr:EKD16_07715"/>
<dbReference type="PANTHER" id="PTHR39441">
    <property type="entry name" value="DUF2252 DOMAIN-CONTAINING PROTEIN"/>
    <property type="match status" value="1"/>
</dbReference>
<dbReference type="Proteomes" id="UP000292235">
    <property type="component" value="Chromosome"/>
</dbReference>